<proteinExistence type="predicted"/>
<dbReference type="InterPro" id="IPR045170">
    <property type="entry name" value="MTOX"/>
</dbReference>
<dbReference type="PANTHER" id="PTHR10961">
    <property type="entry name" value="PEROXISOMAL SARCOSINE OXIDASE"/>
    <property type="match status" value="1"/>
</dbReference>
<evidence type="ECO:0000256" key="3">
    <source>
        <dbReference type="ARBA" id="ARBA00022827"/>
    </source>
</evidence>
<dbReference type="EMBL" id="JAUSUQ010000002">
    <property type="protein sequence ID" value="MDQ0337993.1"/>
    <property type="molecule type" value="Genomic_DNA"/>
</dbReference>
<dbReference type="SUPFAM" id="SSF54373">
    <property type="entry name" value="FAD-linked reductases, C-terminal domain"/>
    <property type="match status" value="1"/>
</dbReference>
<evidence type="ECO:0000256" key="4">
    <source>
        <dbReference type="ARBA" id="ARBA00023002"/>
    </source>
</evidence>
<protein>
    <submittedName>
        <fullName evidence="6">Monomeric sarcosine oxidase</fullName>
    </submittedName>
</protein>
<evidence type="ECO:0000313" key="6">
    <source>
        <dbReference type="EMBL" id="MDQ0337993.1"/>
    </source>
</evidence>
<keyword evidence="2" id="KW-0285">Flavoprotein</keyword>
<evidence type="ECO:0000256" key="1">
    <source>
        <dbReference type="ARBA" id="ARBA00001974"/>
    </source>
</evidence>
<dbReference type="RefSeq" id="WP_307335649.1">
    <property type="nucleotide sequence ID" value="NZ_JAUSUQ010000002.1"/>
</dbReference>
<sequence length="378" mass="42160">MKLYDVIIVGAGSMGIAAGYYLTKQGIKTLLIDSFNPPHHQGSHHGSTRIIRHAYGEGRQYVALALRAQELWYALEQESQQELFINTGVLGIGEVFSPFIKETIESAQTYNLPLEILKANEVQKRWPGIQIPEHYVGCLETTSGILYSEKCIQAYRDLTLENKGSLLCDTAVHDIKMYKDGVTVMTDNGTFHSDKLIVTAGAWTGKLLPELELPLQPVRKAFGWFKADESFYDSKRFPAFFFALPDKLYYGFPSIDGSGVKLGRHDGGQSVDPDQINRTFGADDSDESDLRSFLETFMPHASGALIDGKICIYTKTPDEHFIIDQHPEHDHVMIAAGFSGHGFKFSSVVGEILSEITVKGKTKHDISVFKLNRKALHI</sequence>
<gene>
    <name evidence="6" type="ORF">J2S00_000776</name>
</gene>
<reference evidence="6 7" key="1">
    <citation type="submission" date="2023-07" db="EMBL/GenBank/DDBJ databases">
        <title>Genomic Encyclopedia of Type Strains, Phase IV (KMG-IV): sequencing the most valuable type-strain genomes for metagenomic binning, comparative biology and taxonomic classification.</title>
        <authorList>
            <person name="Goeker M."/>
        </authorList>
    </citation>
    <scope>NUCLEOTIDE SEQUENCE [LARGE SCALE GENOMIC DNA]</scope>
    <source>
        <strain evidence="6 7">DSM 17740</strain>
    </source>
</reference>
<feature type="domain" description="FAD dependent oxidoreductase" evidence="5">
    <location>
        <begin position="5"/>
        <end position="355"/>
    </location>
</feature>
<dbReference type="InterPro" id="IPR036188">
    <property type="entry name" value="FAD/NAD-bd_sf"/>
</dbReference>
<dbReference type="SUPFAM" id="SSF51905">
    <property type="entry name" value="FAD/NAD(P)-binding domain"/>
    <property type="match status" value="1"/>
</dbReference>
<accession>A0ABU0CNK3</accession>
<keyword evidence="3" id="KW-0274">FAD</keyword>
<evidence type="ECO:0000256" key="2">
    <source>
        <dbReference type="ARBA" id="ARBA00022630"/>
    </source>
</evidence>
<dbReference type="Gene3D" id="3.30.9.10">
    <property type="entry name" value="D-Amino Acid Oxidase, subunit A, domain 2"/>
    <property type="match status" value="1"/>
</dbReference>
<evidence type="ECO:0000259" key="5">
    <source>
        <dbReference type="Pfam" id="PF01266"/>
    </source>
</evidence>
<keyword evidence="4" id="KW-0560">Oxidoreductase</keyword>
<dbReference type="Gene3D" id="3.50.50.60">
    <property type="entry name" value="FAD/NAD(P)-binding domain"/>
    <property type="match status" value="1"/>
</dbReference>
<dbReference type="Proteomes" id="UP001232445">
    <property type="component" value="Unassembled WGS sequence"/>
</dbReference>
<evidence type="ECO:0000313" key="7">
    <source>
        <dbReference type="Proteomes" id="UP001232445"/>
    </source>
</evidence>
<comment type="caution">
    <text evidence="6">The sequence shown here is derived from an EMBL/GenBank/DDBJ whole genome shotgun (WGS) entry which is preliminary data.</text>
</comment>
<dbReference type="Pfam" id="PF01266">
    <property type="entry name" value="DAO"/>
    <property type="match status" value="1"/>
</dbReference>
<dbReference type="NCBIfam" id="NF008425">
    <property type="entry name" value="PRK11259.1"/>
    <property type="match status" value="1"/>
</dbReference>
<comment type="cofactor">
    <cofactor evidence="1">
        <name>FAD</name>
        <dbReference type="ChEBI" id="CHEBI:57692"/>
    </cofactor>
</comment>
<name>A0ABU0CNK3_9BACI</name>
<organism evidence="6 7">
    <name type="scientific">Caldalkalibacillus uzonensis</name>
    <dbReference type="NCBI Taxonomy" id="353224"/>
    <lineage>
        <taxon>Bacteria</taxon>
        <taxon>Bacillati</taxon>
        <taxon>Bacillota</taxon>
        <taxon>Bacilli</taxon>
        <taxon>Bacillales</taxon>
        <taxon>Bacillaceae</taxon>
        <taxon>Caldalkalibacillus</taxon>
    </lineage>
</organism>
<dbReference type="PANTHER" id="PTHR10961:SF7">
    <property type="entry name" value="FAD DEPENDENT OXIDOREDUCTASE DOMAIN-CONTAINING PROTEIN"/>
    <property type="match status" value="1"/>
</dbReference>
<dbReference type="InterPro" id="IPR006076">
    <property type="entry name" value="FAD-dep_OxRdtase"/>
</dbReference>
<keyword evidence="7" id="KW-1185">Reference proteome</keyword>